<dbReference type="GO" id="GO:0016272">
    <property type="term" value="C:prefoldin complex"/>
    <property type="evidence" value="ECO:0007669"/>
    <property type="project" value="UniProtKB-UniRule"/>
</dbReference>
<dbReference type="FunFam" id="1.10.287.370:FF:000005">
    <property type="entry name" value="Prefoldin subunit 4"/>
    <property type="match status" value="1"/>
</dbReference>
<protein>
    <recommendedName>
        <fullName evidence="4">Prefoldin subunit 4</fullName>
    </recommendedName>
</protein>
<comment type="subunit">
    <text evidence="4">Heterohexamer of two PFD-alpha type and four PFD-beta type subunits.</text>
</comment>
<evidence type="ECO:0000313" key="6">
    <source>
        <dbReference type="Proteomes" id="UP001152795"/>
    </source>
</evidence>
<evidence type="ECO:0000256" key="1">
    <source>
        <dbReference type="ARBA" id="ARBA00008045"/>
    </source>
</evidence>
<dbReference type="EMBL" id="CACRXK020003314">
    <property type="protein sequence ID" value="CAB3998273.1"/>
    <property type="molecule type" value="Genomic_DNA"/>
</dbReference>
<reference evidence="5" key="1">
    <citation type="submission" date="2020-04" db="EMBL/GenBank/DDBJ databases">
        <authorList>
            <person name="Alioto T."/>
            <person name="Alioto T."/>
            <person name="Gomez Garrido J."/>
        </authorList>
    </citation>
    <scope>NUCLEOTIDE SEQUENCE</scope>
    <source>
        <strain evidence="5">A484AB</strain>
    </source>
</reference>
<dbReference type="GO" id="GO:0051082">
    <property type="term" value="F:unfolded protein binding"/>
    <property type="evidence" value="ECO:0007669"/>
    <property type="project" value="InterPro"/>
</dbReference>
<keyword evidence="2 4" id="KW-0143">Chaperone</keyword>
<dbReference type="AlphaFoldDB" id="A0A7D9E485"/>
<keyword evidence="6" id="KW-1185">Reference proteome</keyword>
<name>A0A7D9E485_PARCT</name>
<gene>
    <name evidence="5" type="ORF">PACLA_8A052944</name>
</gene>
<proteinExistence type="inferred from homology"/>
<evidence type="ECO:0000313" key="5">
    <source>
        <dbReference type="EMBL" id="CAB3998273.1"/>
    </source>
</evidence>
<sequence>MAVVKNLGKGKEEIEITLEDQKQINTFARRNARMEELKEEIETKKKDLQNLEDASDELLMVEDSLISYKVGEVFLQMNQEEIEEHLETAKTKIKDEIQSCEEQLTEIQGVLAALKAKLYGKFGDSINLEADEE</sequence>
<dbReference type="Proteomes" id="UP001152795">
    <property type="component" value="Unassembled WGS sequence"/>
</dbReference>
<organism evidence="5 6">
    <name type="scientific">Paramuricea clavata</name>
    <name type="common">Red gorgonian</name>
    <name type="synonym">Violescent sea-whip</name>
    <dbReference type="NCBI Taxonomy" id="317549"/>
    <lineage>
        <taxon>Eukaryota</taxon>
        <taxon>Metazoa</taxon>
        <taxon>Cnidaria</taxon>
        <taxon>Anthozoa</taxon>
        <taxon>Octocorallia</taxon>
        <taxon>Malacalcyonacea</taxon>
        <taxon>Plexauridae</taxon>
        <taxon>Paramuricea</taxon>
    </lineage>
</organism>
<dbReference type="Pfam" id="PF01920">
    <property type="entry name" value="Prefoldin_2"/>
    <property type="match status" value="1"/>
</dbReference>
<dbReference type="PANTHER" id="PTHR21100:SF9">
    <property type="entry name" value="PREFOLDIN SUBUNIT 4"/>
    <property type="match status" value="1"/>
</dbReference>
<dbReference type="InterPro" id="IPR002777">
    <property type="entry name" value="PFD_beta-like"/>
</dbReference>
<evidence type="ECO:0000256" key="4">
    <source>
        <dbReference type="PIRNR" id="PIRNR016477"/>
    </source>
</evidence>
<evidence type="ECO:0000256" key="2">
    <source>
        <dbReference type="ARBA" id="ARBA00023186"/>
    </source>
</evidence>
<comment type="similarity">
    <text evidence="1 4">Belongs to the prefoldin subunit beta family.</text>
</comment>
<dbReference type="CDD" id="cd23165">
    <property type="entry name" value="Prefoldin_4"/>
    <property type="match status" value="1"/>
</dbReference>
<evidence type="ECO:0000256" key="3">
    <source>
        <dbReference type="ARBA" id="ARBA00024667"/>
    </source>
</evidence>
<dbReference type="InterPro" id="IPR009053">
    <property type="entry name" value="Prefoldin"/>
</dbReference>
<dbReference type="InterPro" id="IPR016661">
    <property type="entry name" value="PFDN4"/>
</dbReference>
<dbReference type="GO" id="GO:0006457">
    <property type="term" value="P:protein folding"/>
    <property type="evidence" value="ECO:0007669"/>
    <property type="project" value="UniProtKB-UniRule"/>
</dbReference>
<accession>A0A7D9E485</accession>
<dbReference type="PANTHER" id="PTHR21100">
    <property type="entry name" value="PREFOLDIN SUBUNIT 4"/>
    <property type="match status" value="1"/>
</dbReference>
<comment type="caution">
    <text evidence="5">The sequence shown here is derived from an EMBL/GenBank/DDBJ whole genome shotgun (WGS) entry which is preliminary data.</text>
</comment>
<dbReference type="SUPFAM" id="SSF46579">
    <property type="entry name" value="Prefoldin"/>
    <property type="match status" value="1"/>
</dbReference>
<dbReference type="GO" id="GO:0005737">
    <property type="term" value="C:cytoplasm"/>
    <property type="evidence" value="ECO:0007669"/>
    <property type="project" value="UniProtKB-ARBA"/>
</dbReference>
<dbReference type="OrthoDB" id="10250441at2759"/>
<dbReference type="PIRSF" id="PIRSF016477">
    <property type="entry name" value="Prefoldin_subunit_4"/>
    <property type="match status" value="1"/>
</dbReference>
<dbReference type="Gene3D" id="1.10.287.370">
    <property type="match status" value="1"/>
</dbReference>
<comment type="function">
    <text evidence="3 4">Binds specifically to cytosolic chaperonin (c-CPN) and transfers target proteins to it. Binds to nascent polypeptide chain and promotes folding in an environment in which there are many competing pathways for nonnative proteins.</text>
</comment>